<dbReference type="EMBL" id="MGBG01000021">
    <property type="protein sequence ID" value="OGK64406.1"/>
    <property type="molecule type" value="Genomic_DNA"/>
</dbReference>
<gene>
    <name evidence="1" type="ORF">A2209_03770</name>
</gene>
<dbReference type="Proteomes" id="UP000178450">
    <property type="component" value="Unassembled WGS sequence"/>
</dbReference>
<reference evidence="1 2" key="1">
    <citation type="journal article" date="2016" name="Nat. Commun.">
        <title>Thousands of microbial genomes shed light on interconnected biogeochemical processes in an aquifer system.</title>
        <authorList>
            <person name="Anantharaman K."/>
            <person name="Brown C.T."/>
            <person name="Hug L.A."/>
            <person name="Sharon I."/>
            <person name="Castelle C.J."/>
            <person name="Probst A.J."/>
            <person name="Thomas B.C."/>
            <person name="Singh A."/>
            <person name="Wilkins M.J."/>
            <person name="Karaoz U."/>
            <person name="Brodie E.L."/>
            <person name="Williams K.H."/>
            <person name="Hubbard S.S."/>
            <person name="Banfield J.F."/>
        </authorList>
    </citation>
    <scope>NUCLEOTIDE SEQUENCE [LARGE SCALE GENOMIC DNA]</scope>
</reference>
<accession>A0A1F7K978</accession>
<name>A0A1F7K978_9BACT</name>
<dbReference type="AlphaFoldDB" id="A0A1F7K978"/>
<evidence type="ECO:0000313" key="2">
    <source>
        <dbReference type="Proteomes" id="UP000178450"/>
    </source>
</evidence>
<protein>
    <submittedName>
        <fullName evidence="1">Uncharacterized protein</fullName>
    </submittedName>
</protein>
<comment type="caution">
    <text evidence="1">The sequence shown here is derived from an EMBL/GenBank/DDBJ whole genome shotgun (WGS) entry which is preliminary data.</text>
</comment>
<organism evidence="1 2">
    <name type="scientific">Candidatus Roizmanbacteria bacterium RIFOXYA1_FULL_41_12</name>
    <dbReference type="NCBI Taxonomy" id="1802082"/>
    <lineage>
        <taxon>Bacteria</taxon>
        <taxon>Candidatus Roizmaniibacteriota</taxon>
    </lineage>
</organism>
<proteinExistence type="predicted"/>
<sequence>MGETKKITEKVTINTGTIVGSQYSQLVGVSVTDVDITLEFVFINPRDRSIGQVVSRITLPIDVGMNLAKAIFETIEMRRHKKKGVKNG</sequence>
<evidence type="ECO:0000313" key="1">
    <source>
        <dbReference type="EMBL" id="OGK64406.1"/>
    </source>
</evidence>